<dbReference type="InterPro" id="IPR036291">
    <property type="entry name" value="NAD(P)-bd_dom_sf"/>
</dbReference>
<evidence type="ECO:0000256" key="11">
    <source>
        <dbReference type="ARBA" id="ARBA00023136"/>
    </source>
</evidence>
<keyword evidence="6" id="KW-0106">Calcium</keyword>
<keyword evidence="7" id="KW-0851">Voltage-gated channel</keyword>
<dbReference type="GO" id="GO:0005267">
    <property type="term" value="F:potassium channel activity"/>
    <property type="evidence" value="ECO:0007669"/>
    <property type="project" value="UniProtKB-KW"/>
</dbReference>
<keyword evidence="11 15" id="KW-0472">Membrane</keyword>
<evidence type="ECO:0000256" key="4">
    <source>
        <dbReference type="ARBA" id="ARBA00022692"/>
    </source>
</evidence>
<keyword evidence="4 15" id="KW-0812">Transmembrane</keyword>
<dbReference type="GO" id="GO:0034702">
    <property type="term" value="C:monoatomic ion channel complex"/>
    <property type="evidence" value="ECO:0007669"/>
    <property type="project" value="UniProtKB-KW"/>
</dbReference>
<evidence type="ECO:0000259" key="16">
    <source>
        <dbReference type="PROSITE" id="PS51201"/>
    </source>
</evidence>
<dbReference type="STRING" id="461836.A0A0L0DDH5"/>
<dbReference type="PROSITE" id="PS51201">
    <property type="entry name" value="RCK_N"/>
    <property type="match status" value="1"/>
</dbReference>
<keyword evidence="12" id="KW-0407">Ion channel</keyword>
<sequence length="1029" mass="114811">MLSPYGRAQTTNKVMLERWNVSHADDEWELTDELGQECWCRRCNNPKERERLDRYLRTSTTGKIMEMTQIVLSILSVVLYIAATYFDSEPTWVTVFEILLALFFTYDYVVHFLAARNRIRYVLSPMPMIDVITVVPMYLRMLLAKETVNVGFFRVYRIFRVLRVLRSYRLVMLRTNSIEREVTTLAFVVVALLFVSAGMFQIVEALHIGDDPTQDIAFHDSLYFMVVTFSTVGFGDISPKTRIGRILTMMLIAVTVILVPLQTSRLINLIQASKPWDRSVKKHKVKHIVVCGSFQVTKLRDFLDELTHQDHEWANLHPSPTMSWLLMSPAYNNRIVYLKGSPLVDADLRRAALDHASHCYILADQQTGFDVHEQDKATILRCMSVKAYNPAIKAFAQVLSPVNIPHVLASGVEEAVCLSDTKTHLLAKSVVIRGLPALVGNLARSTAAEAEDHDEQWLREYVHGAGMEIYRIHLPQSMAGLSFAQAAACVYAKLAACLFAVSVAASDDSGGQRSDFGRERKIALNPDYTIRGHEVAYIISEDAVDANAVRSFEVEDADREVLLRKLTQRKSPSREPLAPPIIARTSPVRPPPHGTPGLSAATVDVRLDSDDYVYSDDGGQPPAMASVSMVNVIRASDEEQDEEQDGVVADASNEEEEEEEEEQSGLGASTTLLQETSNSLPVGTDCVFAVETVPTTEQDLVLVCGIFSQMQTFLATLEVMYSPGKQRAVVVLNADPPPQEEWLMLVAATRFRMYYVQGSPLQHFDLVRAGLKRAVAVLVLNQMLDRVRNEATKLADPSLVDADSILALLTLEAALLAPEPTNRTLAAAQFSQRRENGSAASMLLSTTNLLDLALPDGASNSQSESSAEHVHVITELIHETNLKFLSPIMFEEKYRDDMYLLPAFAAGRVFTSAMVDTAFSQTFYNDGILEIVWLLLGSLVDPIPGLPSSQHAELHQIPVPRHLIRACYLDLFLHLTLERGIIPLGLYRYRTDDGRIHGFVFTNPPPSAELLPDDLVFVLARDVPDSVRY</sequence>
<feature type="region of interest" description="Disordered" evidence="14">
    <location>
        <begin position="636"/>
        <end position="669"/>
    </location>
</feature>
<gene>
    <name evidence="17" type="ORF">AMSG_06861</name>
</gene>
<dbReference type="Pfam" id="PF21014">
    <property type="entry name" value="Slowpoke_C"/>
    <property type="match status" value="1"/>
</dbReference>
<dbReference type="OMA" id="NFHEMIY"/>
<dbReference type="Gene3D" id="1.10.287.70">
    <property type="match status" value="1"/>
</dbReference>
<keyword evidence="8" id="KW-0630">Potassium</keyword>
<dbReference type="OrthoDB" id="10035564at2759"/>
<proteinExistence type="predicted"/>
<evidence type="ECO:0000256" key="7">
    <source>
        <dbReference type="ARBA" id="ARBA00022882"/>
    </source>
</evidence>
<keyword evidence="10" id="KW-0406">Ion transport</keyword>
<dbReference type="Pfam" id="PF03493">
    <property type="entry name" value="BK_channel_a"/>
    <property type="match status" value="1"/>
</dbReference>
<name>A0A0L0DDH5_THETB</name>
<dbReference type="InterPro" id="IPR027359">
    <property type="entry name" value="Volt_channel_dom_sf"/>
</dbReference>
<evidence type="ECO:0000256" key="2">
    <source>
        <dbReference type="ARBA" id="ARBA00022448"/>
    </source>
</evidence>
<dbReference type="AlphaFoldDB" id="A0A0L0DDH5"/>
<evidence type="ECO:0000256" key="14">
    <source>
        <dbReference type="SAM" id="MobiDB-lite"/>
    </source>
</evidence>
<dbReference type="Pfam" id="PF22614">
    <property type="entry name" value="Slo-like_RCK"/>
    <property type="match status" value="2"/>
</dbReference>
<keyword evidence="18" id="KW-1185">Reference proteome</keyword>
<dbReference type="PANTHER" id="PTHR10027:SF10">
    <property type="entry name" value="SLOWPOKE 2, ISOFORM D"/>
    <property type="match status" value="1"/>
</dbReference>
<feature type="compositionally biased region" description="Acidic residues" evidence="14">
    <location>
        <begin position="652"/>
        <end position="663"/>
    </location>
</feature>
<evidence type="ECO:0000256" key="15">
    <source>
        <dbReference type="SAM" id="Phobius"/>
    </source>
</evidence>
<evidence type="ECO:0000256" key="3">
    <source>
        <dbReference type="ARBA" id="ARBA00022538"/>
    </source>
</evidence>
<dbReference type="SUPFAM" id="SSF51735">
    <property type="entry name" value="NAD(P)-binding Rossmann-fold domains"/>
    <property type="match status" value="1"/>
</dbReference>
<evidence type="ECO:0000256" key="6">
    <source>
        <dbReference type="ARBA" id="ARBA00022837"/>
    </source>
</evidence>
<dbReference type="Pfam" id="PF00520">
    <property type="entry name" value="Ion_trans"/>
    <property type="match status" value="1"/>
</dbReference>
<dbReference type="InterPro" id="IPR003148">
    <property type="entry name" value="RCK_N"/>
</dbReference>
<feature type="transmembrane region" description="Helical" evidence="15">
    <location>
        <begin position="246"/>
        <end position="263"/>
    </location>
</feature>
<protein>
    <recommendedName>
        <fullName evidence="13">BK channel</fullName>
    </recommendedName>
</protein>
<accession>A0A0L0DDH5</accession>
<keyword evidence="9 15" id="KW-1133">Transmembrane helix</keyword>
<dbReference type="EMBL" id="GL349461">
    <property type="protein sequence ID" value="KNC50374.1"/>
    <property type="molecule type" value="Genomic_DNA"/>
</dbReference>
<dbReference type="SUPFAM" id="SSF81324">
    <property type="entry name" value="Voltage-gated potassium channels"/>
    <property type="match status" value="1"/>
</dbReference>
<dbReference type="eggNOG" id="KOG1420">
    <property type="taxonomic scope" value="Eukaryota"/>
</dbReference>
<evidence type="ECO:0000256" key="13">
    <source>
        <dbReference type="ARBA" id="ARBA00029579"/>
    </source>
</evidence>
<dbReference type="Gene3D" id="3.40.50.720">
    <property type="entry name" value="NAD(P)-binding Rossmann-like Domain"/>
    <property type="match status" value="2"/>
</dbReference>
<evidence type="ECO:0000256" key="5">
    <source>
        <dbReference type="ARBA" id="ARBA00022826"/>
    </source>
</evidence>
<dbReference type="Proteomes" id="UP000054408">
    <property type="component" value="Unassembled WGS sequence"/>
</dbReference>
<evidence type="ECO:0000256" key="12">
    <source>
        <dbReference type="ARBA" id="ARBA00023303"/>
    </source>
</evidence>
<dbReference type="GeneID" id="25565932"/>
<dbReference type="PANTHER" id="PTHR10027">
    <property type="entry name" value="CALCIUM-ACTIVATED POTASSIUM CHANNEL ALPHA CHAIN"/>
    <property type="match status" value="1"/>
</dbReference>
<feature type="transmembrane region" description="Helical" evidence="15">
    <location>
        <begin position="64"/>
        <end position="86"/>
    </location>
</feature>
<organism evidence="17 18">
    <name type="scientific">Thecamonas trahens ATCC 50062</name>
    <dbReference type="NCBI Taxonomy" id="461836"/>
    <lineage>
        <taxon>Eukaryota</taxon>
        <taxon>Apusozoa</taxon>
        <taxon>Apusomonadida</taxon>
        <taxon>Apusomonadidae</taxon>
        <taxon>Thecamonas</taxon>
    </lineage>
</organism>
<evidence type="ECO:0000256" key="9">
    <source>
        <dbReference type="ARBA" id="ARBA00022989"/>
    </source>
</evidence>
<feature type="transmembrane region" description="Helical" evidence="15">
    <location>
        <begin position="183"/>
        <end position="202"/>
    </location>
</feature>
<reference evidence="17 18" key="1">
    <citation type="submission" date="2010-05" db="EMBL/GenBank/DDBJ databases">
        <title>The Genome Sequence of Thecamonas trahens ATCC 50062.</title>
        <authorList>
            <consortium name="The Broad Institute Genome Sequencing Platform"/>
            <person name="Russ C."/>
            <person name="Cuomo C."/>
            <person name="Shea T."/>
            <person name="Young S.K."/>
            <person name="Zeng Q."/>
            <person name="Koehrsen M."/>
            <person name="Haas B."/>
            <person name="Borodovsky M."/>
            <person name="Guigo R."/>
            <person name="Alvarado L."/>
            <person name="Berlin A."/>
            <person name="Bochicchio J."/>
            <person name="Borenstein D."/>
            <person name="Chapman S."/>
            <person name="Chen Z."/>
            <person name="Freedman E."/>
            <person name="Gellesch M."/>
            <person name="Goldberg J."/>
            <person name="Griggs A."/>
            <person name="Gujja S."/>
            <person name="Heilman E."/>
            <person name="Heiman D."/>
            <person name="Hepburn T."/>
            <person name="Howarth C."/>
            <person name="Jen D."/>
            <person name="Larson L."/>
            <person name="Mehta T."/>
            <person name="Park D."/>
            <person name="Pearson M."/>
            <person name="Roberts A."/>
            <person name="Saif S."/>
            <person name="Shenoy N."/>
            <person name="Sisk P."/>
            <person name="Stolte C."/>
            <person name="Sykes S."/>
            <person name="Thomson T."/>
            <person name="Walk T."/>
            <person name="White J."/>
            <person name="Yandava C."/>
            <person name="Burger G."/>
            <person name="Gray M.W."/>
            <person name="Holland P.W.H."/>
            <person name="King N."/>
            <person name="Lang F.B.F."/>
            <person name="Roger A.J."/>
            <person name="Ruiz-Trillo I."/>
            <person name="Lander E."/>
            <person name="Nusbaum C."/>
        </authorList>
    </citation>
    <scope>NUCLEOTIDE SEQUENCE [LARGE SCALE GENOMIC DNA]</scope>
    <source>
        <strain evidence="17 18">ATCC 50062</strain>
    </source>
</reference>
<feature type="transmembrane region" description="Helical" evidence="15">
    <location>
        <begin position="222"/>
        <end position="239"/>
    </location>
</feature>
<feature type="region of interest" description="Disordered" evidence="14">
    <location>
        <begin position="565"/>
        <end position="600"/>
    </location>
</feature>
<evidence type="ECO:0000313" key="18">
    <source>
        <dbReference type="Proteomes" id="UP000054408"/>
    </source>
</evidence>
<evidence type="ECO:0000313" key="17">
    <source>
        <dbReference type="EMBL" id="KNC50374.1"/>
    </source>
</evidence>
<dbReference type="RefSeq" id="XP_013756916.1">
    <property type="nucleotide sequence ID" value="XM_013901462.1"/>
</dbReference>
<feature type="transmembrane region" description="Helical" evidence="15">
    <location>
        <begin position="92"/>
        <end position="114"/>
    </location>
</feature>
<evidence type="ECO:0000256" key="10">
    <source>
        <dbReference type="ARBA" id="ARBA00023065"/>
    </source>
</evidence>
<keyword evidence="5" id="KW-0631">Potassium channel</keyword>
<dbReference type="InterPro" id="IPR003929">
    <property type="entry name" value="K_chnl_BK_asu"/>
</dbReference>
<dbReference type="Gene3D" id="1.20.120.350">
    <property type="entry name" value="Voltage-gated potassium channels. Chain C"/>
    <property type="match status" value="1"/>
</dbReference>
<comment type="subcellular location">
    <subcellularLocation>
        <location evidence="1">Membrane</location>
        <topology evidence="1">Multi-pass membrane protein</topology>
    </subcellularLocation>
</comment>
<evidence type="ECO:0000256" key="8">
    <source>
        <dbReference type="ARBA" id="ARBA00022958"/>
    </source>
</evidence>
<dbReference type="PRINTS" id="PR00169">
    <property type="entry name" value="KCHANNEL"/>
</dbReference>
<keyword evidence="3" id="KW-0633">Potassium transport</keyword>
<dbReference type="InterPro" id="IPR048735">
    <property type="entry name" value="Slowpoke-like_C"/>
</dbReference>
<dbReference type="InterPro" id="IPR005821">
    <property type="entry name" value="Ion_trans_dom"/>
</dbReference>
<feature type="domain" description="RCK N-terminal" evidence="16">
    <location>
        <begin position="285"/>
        <end position="416"/>
    </location>
</feature>
<evidence type="ECO:0000256" key="1">
    <source>
        <dbReference type="ARBA" id="ARBA00004141"/>
    </source>
</evidence>
<dbReference type="InterPro" id="IPR047871">
    <property type="entry name" value="K_chnl_Slo-like"/>
</dbReference>
<keyword evidence="2" id="KW-0813">Transport</keyword>